<evidence type="ECO:0000313" key="5">
    <source>
        <dbReference type="Proteomes" id="UP000446768"/>
    </source>
</evidence>
<keyword evidence="1 4" id="KW-0489">Methyltransferase</keyword>
<evidence type="ECO:0000256" key="3">
    <source>
        <dbReference type="ARBA" id="ARBA00022691"/>
    </source>
</evidence>
<sequence length="223" mass="25932">MKYPGGKGKCFHQLINLMPPHTTYIEAYLGGGAVLRNKRPAQRTIAIDIDPAVIMAWQGMADSVELVEGDAVGYLQAFEFTGQELVYFDPPYVPSTRRKGRIYRYDYCDAQHEQLLTVVQALPCMAMISGYASDMYDNYLSGWNKVKFMAQSQVGLREEWVWFNFEPPSILHDVNHLGANFRERQTIKRRRERLYERIEDLDPAERHQLMIWMNEKFGEVRAI</sequence>
<accession>A0A7X2IIV9</accession>
<dbReference type="EMBL" id="WKJJ01000002">
    <property type="protein sequence ID" value="MRV70631.1"/>
    <property type="molecule type" value="Genomic_DNA"/>
</dbReference>
<dbReference type="InterPro" id="IPR029063">
    <property type="entry name" value="SAM-dependent_MTases_sf"/>
</dbReference>
<dbReference type="SUPFAM" id="SSF53335">
    <property type="entry name" value="S-adenosyl-L-methionine-dependent methyltransferases"/>
    <property type="match status" value="1"/>
</dbReference>
<dbReference type="AlphaFoldDB" id="A0A7X2IIV9"/>
<dbReference type="PANTHER" id="PTHR30481">
    <property type="entry name" value="DNA ADENINE METHYLASE"/>
    <property type="match status" value="1"/>
</dbReference>
<dbReference type="Proteomes" id="UP000446768">
    <property type="component" value="Unassembled WGS sequence"/>
</dbReference>
<protein>
    <submittedName>
        <fullName evidence="4">DNA adenine methylase</fullName>
    </submittedName>
</protein>
<comment type="caution">
    <text evidence="4">The sequence shown here is derived from an EMBL/GenBank/DDBJ whole genome shotgun (WGS) entry which is preliminary data.</text>
</comment>
<dbReference type="Gene3D" id="3.40.50.150">
    <property type="entry name" value="Vaccinia Virus protein VP39"/>
    <property type="match status" value="1"/>
</dbReference>
<dbReference type="GO" id="GO:1904047">
    <property type="term" value="F:S-adenosyl-L-methionine binding"/>
    <property type="evidence" value="ECO:0007669"/>
    <property type="project" value="TreeGrafter"/>
</dbReference>
<evidence type="ECO:0000256" key="2">
    <source>
        <dbReference type="ARBA" id="ARBA00022679"/>
    </source>
</evidence>
<keyword evidence="5" id="KW-1185">Reference proteome</keyword>
<dbReference type="GO" id="GO:0006298">
    <property type="term" value="P:mismatch repair"/>
    <property type="evidence" value="ECO:0007669"/>
    <property type="project" value="TreeGrafter"/>
</dbReference>
<keyword evidence="2" id="KW-0808">Transferase</keyword>
<name>A0A7X2IIV9_9BURK</name>
<dbReference type="GO" id="GO:0009307">
    <property type="term" value="P:DNA restriction-modification system"/>
    <property type="evidence" value="ECO:0007669"/>
    <property type="project" value="InterPro"/>
</dbReference>
<keyword evidence="3" id="KW-0949">S-adenosyl-L-methionine</keyword>
<proteinExistence type="predicted"/>
<evidence type="ECO:0000256" key="1">
    <source>
        <dbReference type="ARBA" id="ARBA00022603"/>
    </source>
</evidence>
<evidence type="ECO:0000313" key="4">
    <source>
        <dbReference type="EMBL" id="MRV70631.1"/>
    </source>
</evidence>
<dbReference type="Pfam" id="PF02086">
    <property type="entry name" value="MethyltransfD12"/>
    <property type="match status" value="1"/>
</dbReference>
<dbReference type="GO" id="GO:0009007">
    <property type="term" value="F:site-specific DNA-methyltransferase (adenine-specific) activity"/>
    <property type="evidence" value="ECO:0007669"/>
    <property type="project" value="UniProtKB-EC"/>
</dbReference>
<gene>
    <name evidence="4" type="ORF">GJ700_02715</name>
</gene>
<dbReference type="GO" id="GO:0043565">
    <property type="term" value="F:sequence-specific DNA binding"/>
    <property type="evidence" value="ECO:0007669"/>
    <property type="project" value="TreeGrafter"/>
</dbReference>
<dbReference type="InterPro" id="IPR012327">
    <property type="entry name" value="MeTrfase_D12"/>
</dbReference>
<organism evidence="4 5">
    <name type="scientific">Pseudoduganella rivuli</name>
    <dbReference type="NCBI Taxonomy" id="2666085"/>
    <lineage>
        <taxon>Bacteria</taxon>
        <taxon>Pseudomonadati</taxon>
        <taxon>Pseudomonadota</taxon>
        <taxon>Betaproteobacteria</taxon>
        <taxon>Burkholderiales</taxon>
        <taxon>Oxalobacteraceae</taxon>
        <taxon>Telluria group</taxon>
        <taxon>Pseudoduganella</taxon>
    </lineage>
</organism>
<reference evidence="4 5" key="1">
    <citation type="submission" date="2019-11" db="EMBL/GenBank/DDBJ databases">
        <title>Novel species isolated from a subtropical stream in China.</title>
        <authorList>
            <person name="Lu H."/>
        </authorList>
    </citation>
    <scope>NUCLEOTIDE SEQUENCE [LARGE SCALE GENOMIC DNA]</scope>
    <source>
        <strain evidence="4 5">FT92W</strain>
    </source>
</reference>
<dbReference type="GO" id="GO:0032259">
    <property type="term" value="P:methylation"/>
    <property type="evidence" value="ECO:0007669"/>
    <property type="project" value="UniProtKB-KW"/>
</dbReference>